<dbReference type="EMBL" id="LN609528">
    <property type="protein sequence ID" value="CEF64771.1"/>
    <property type="molecule type" value="Genomic_DNA"/>
</dbReference>
<dbReference type="InterPro" id="IPR015797">
    <property type="entry name" value="NUDIX_hydrolase-like_dom_sf"/>
</dbReference>
<proteinExistence type="inferred from homology"/>
<dbReference type="WBParaSite" id="SRAE_1000302400.1">
    <property type="protein sequence ID" value="SRAE_1000302400.1"/>
    <property type="gene ID" value="WBGene00259641"/>
</dbReference>
<keyword evidence="5" id="KW-0378">Hydrolase</keyword>
<protein>
    <submittedName>
        <fullName evidence="9 11">Nucleoside diphosphate-linked moiety X motif 19, mitochondrial</fullName>
    </submittedName>
</protein>
<feature type="domain" description="Nudix hydrolase" evidence="8">
    <location>
        <begin position="4"/>
        <end position="208"/>
    </location>
</feature>
<reference evidence="9 10" key="1">
    <citation type="submission" date="2014-09" db="EMBL/GenBank/DDBJ databases">
        <authorList>
            <person name="Martin A.A."/>
        </authorList>
    </citation>
    <scope>NUCLEOTIDE SEQUENCE</scope>
    <source>
        <strain evidence="10">ED321</strain>
        <strain evidence="9">ED321 Heterogonic</strain>
    </source>
</reference>
<name>A0A090L4Q6_STRRB</name>
<dbReference type="OrthoDB" id="1695362at2759"/>
<sequence length="321" mass="37716">MSKRVPISASAILFNKNSEKSLLLRRGPTDKFAPNAYVFPGGVLERKYDTKFPLNLTNYDKIITPKIKPNNMENDFSLRVCSLRELFEETGLLFVTEKNNSKKKVLSSLDDGVLDKMKHKIKSNPMLFKDLFTDFHLDLDALTSLSYWMTPHGLPIRFETLFYVINVNEEHKIDLCKQEMTDCTWMKLEDILKNPDVKNYLPPPQIYEICRLHWSKYEKIEIDSKLIFPQLIFAKDPTKPDVYALPGDHLFIENMPPESEYDKRIMTFEEVDSYSKTKKVNRILFTNYKNSNFSDLVIRNFDKNDKNKPIMFEYISKFNSK</sequence>
<dbReference type="STRING" id="34506.A0A090L4Q6"/>
<keyword evidence="7" id="KW-0464">Manganese</keyword>
<dbReference type="GeneID" id="36377136"/>
<organism evidence="9">
    <name type="scientific">Strongyloides ratti</name>
    <name type="common">Parasitic roundworm</name>
    <dbReference type="NCBI Taxonomy" id="34506"/>
    <lineage>
        <taxon>Eukaryota</taxon>
        <taxon>Metazoa</taxon>
        <taxon>Ecdysozoa</taxon>
        <taxon>Nematoda</taxon>
        <taxon>Chromadorea</taxon>
        <taxon>Rhabditida</taxon>
        <taxon>Tylenchina</taxon>
        <taxon>Panagrolaimomorpha</taxon>
        <taxon>Strongyloidoidea</taxon>
        <taxon>Strongyloididae</taxon>
        <taxon>Strongyloides</taxon>
    </lineage>
</organism>
<evidence type="ECO:0000256" key="6">
    <source>
        <dbReference type="ARBA" id="ARBA00022842"/>
    </source>
</evidence>
<dbReference type="AlphaFoldDB" id="A0A090L4Q6"/>
<comment type="similarity">
    <text evidence="3">Belongs to the Nudix hydrolase family.</text>
</comment>
<evidence type="ECO:0000256" key="4">
    <source>
        <dbReference type="ARBA" id="ARBA00022723"/>
    </source>
</evidence>
<comment type="cofactor">
    <cofactor evidence="1">
        <name>Mn(2+)</name>
        <dbReference type="ChEBI" id="CHEBI:29035"/>
    </cofactor>
</comment>
<evidence type="ECO:0000313" key="9">
    <source>
        <dbReference type="EMBL" id="CEF64771.1"/>
    </source>
</evidence>
<evidence type="ECO:0000256" key="3">
    <source>
        <dbReference type="ARBA" id="ARBA00005582"/>
    </source>
</evidence>
<dbReference type="PANTHER" id="PTHR12318:SF0">
    <property type="entry name" value="ACYL-COENZYME A DIPHOSPHATASE NUDT19"/>
    <property type="match status" value="1"/>
</dbReference>
<evidence type="ECO:0000256" key="1">
    <source>
        <dbReference type="ARBA" id="ARBA00001936"/>
    </source>
</evidence>
<evidence type="ECO:0000313" key="10">
    <source>
        <dbReference type="Proteomes" id="UP000035682"/>
    </source>
</evidence>
<evidence type="ECO:0000259" key="8">
    <source>
        <dbReference type="PROSITE" id="PS51462"/>
    </source>
</evidence>
<evidence type="ECO:0000256" key="7">
    <source>
        <dbReference type="ARBA" id="ARBA00023211"/>
    </source>
</evidence>
<keyword evidence="4" id="KW-0479">Metal-binding</keyword>
<dbReference type="GO" id="GO:0016818">
    <property type="term" value="F:hydrolase activity, acting on acid anhydrides, in phosphorus-containing anhydrides"/>
    <property type="evidence" value="ECO:0007669"/>
    <property type="project" value="InterPro"/>
</dbReference>
<keyword evidence="6" id="KW-0460">Magnesium</keyword>
<dbReference type="CTD" id="36377136"/>
<dbReference type="GO" id="GO:0046872">
    <property type="term" value="F:metal ion binding"/>
    <property type="evidence" value="ECO:0007669"/>
    <property type="project" value="UniProtKB-KW"/>
</dbReference>
<comment type="cofactor">
    <cofactor evidence="2">
        <name>Mg(2+)</name>
        <dbReference type="ChEBI" id="CHEBI:18420"/>
    </cofactor>
</comment>
<dbReference type="WormBase" id="SRAE_1000302400">
    <property type="protein sequence ID" value="SRP05464"/>
    <property type="gene ID" value="WBGene00259641"/>
</dbReference>
<dbReference type="InterPro" id="IPR039121">
    <property type="entry name" value="NUDT19"/>
</dbReference>
<dbReference type="SUPFAM" id="SSF55811">
    <property type="entry name" value="Nudix"/>
    <property type="match status" value="1"/>
</dbReference>
<keyword evidence="10" id="KW-1185">Reference proteome</keyword>
<gene>
    <name evidence="9 11 12" type="ORF">SRAE_1000302400</name>
</gene>
<dbReference type="Gene3D" id="3.90.79.10">
    <property type="entry name" value="Nucleoside Triphosphate Pyrophosphohydrolase"/>
    <property type="match status" value="1"/>
</dbReference>
<dbReference type="RefSeq" id="XP_024503972.1">
    <property type="nucleotide sequence ID" value="XM_024650168.1"/>
</dbReference>
<dbReference type="Proteomes" id="UP000035682">
    <property type="component" value="Unplaced"/>
</dbReference>
<dbReference type="PANTHER" id="PTHR12318">
    <property type="entry name" value="TESTOSTERONE-REGULATED PROTEIN RP2"/>
    <property type="match status" value="1"/>
</dbReference>
<evidence type="ECO:0000256" key="5">
    <source>
        <dbReference type="ARBA" id="ARBA00022801"/>
    </source>
</evidence>
<evidence type="ECO:0000313" key="11">
    <source>
        <dbReference type="WBParaSite" id="SRAE_1000302400.1"/>
    </source>
</evidence>
<evidence type="ECO:0000313" key="12">
    <source>
        <dbReference type="WormBase" id="SRAE_1000302400"/>
    </source>
</evidence>
<dbReference type="eggNOG" id="KOG3904">
    <property type="taxonomic scope" value="Eukaryota"/>
</dbReference>
<dbReference type="GO" id="GO:0005739">
    <property type="term" value="C:mitochondrion"/>
    <property type="evidence" value="ECO:0007669"/>
    <property type="project" value="TreeGrafter"/>
</dbReference>
<evidence type="ECO:0000256" key="2">
    <source>
        <dbReference type="ARBA" id="ARBA00001946"/>
    </source>
</evidence>
<dbReference type="InterPro" id="IPR000086">
    <property type="entry name" value="NUDIX_hydrolase_dom"/>
</dbReference>
<dbReference type="PROSITE" id="PS51462">
    <property type="entry name" value="NUDIX"/>
    <property type="match status" value="1"/>
</dbReference>
<reference evidence="11" key="2">
    <citation type="submission" date="2020-12" db="UniProtKB">
        <authorList>
            <consortium name="WormBaseParasite"/>
        </authorList>
    </citation>
    <scope>IDENTIFICATION</scope>
</reference>
<accession>A0A090L4Q6</accession>